<gene>
    <name evidence="1" type="ORF">L210DRAFT_3644371</name>
</gene>
<dbReference type="Proteomes" id="UP001194468">
    <property type="component" value="Unassembled WGS sequence"/>
</dbReference>
<evidence type="ECO:0000313" key="2">
    <source>
        <dbReference type="Proteomes" id="UP001194468"/>
    </source>
</evidence>
<dbReference type="AlphaFoldDB" id="A0AAD4BXC5"/>
<reference evidence="1" key="2">
    <citation type="journal article" date="2020" name="Nat. Commun.">
        <title>Large-scale genome sequencing of mycorrhizal fungi provides insights into the early evolution of symbiotic traits.</title>
        <authorList>
            <person name="Miyauchi S."/>
            <person name="Kiss E."/>
            <person name="Kuo A."/>
            <person name="Drula E."/>
            <person name="Kohler A."/>
            <person name="Sanchez-Garcia M."/>
            <person name="Morin E."/>
            <person name="Andreopoulos B."/>
            <person name="Barry K.W."/>
            <person name="Bonito G."/>
            <person name="Buee M."/>
            <person name="Carver A."/>
            <person name="Chen C."/>
            <person name="Cichocki N."/>
            <person name="Clum A."/>
            <person name="Culley D."/>
            <person name="Crous P.W."/>
            <person name="Fauchery L."/>
            <person name="Girlanda M."/>
            <person name="Hayes R.D."/>
            <person name="Keri Z."/>
            <person name="LaButti K."/>
            <person name="Lipzen A."/>
            <person name="Lombard V."/>
            <person name="Magnuson J."/>
            <person name="Maillard F."/>
            <person name="Murat C."/>
            <person name="Nolan M."/>
            <person name="Ohm R.A."/>
            <person name="Pangilinan J."/>
            <person name="Pereira M.F."/>
            <person name="Perotto S."/>
            <person name="Peter M."/>
            <person name="Pfister S."/>
            <person name="Riley R."/>
            <person name="Sitrit Y."/>
            <person name="Stielow J.B."/>
            <person name="Szollosi G."/>
            <person name="Zifcakova L."/>
            <person name="Stursova M."/>
            <person name="Spatafora J.W."/>
            <person name="Tedersoo L."/>
            <person name="Vaario L.M."/>
            <person name="Yamada A."/>
            <person name="Yan M."/>
            <person name="Wang P."/>
            <person name="Xu J."/>
            <person name="Bruns T."/>
            <person name="Baldrian P."/>
            <person name="Vilgalys R."/>
            <person name="Dunand C."/>
            <person name="Henrissat B."/>
            <person name="Grigoriev I.V."/>
            <person name="Hibbett D."/>
            <person name="Nagy L.G."/>
            <person name="Martin F.M."/>
        </authorList>
    </citation>
    <scope>NUCLEOTIDE SEQUENCE</scope>
    <source>
        <strain evidence="1">BED1</strain>
    </source>
</reference>
<sequence>MVTVTSTPASANELEELLALIERVSLSPADAEQVVAVTCQRAGALATGPDSPPINADIEAPCAASELVGVITTDAPSSPAGAAIADTSSDPNAPVVLSEHCTMTHNGVEFYFPMPGVSGPYYLVTKGRAIGIIAQWHHASPLVSDISCVVFCKVKCLTRARKMMETAIDDGNTKDISANPP</sequence>
<protein>
    <submittedName>
        <fullName evidence="1">Uncharacterized protein</fullName>
    </submittedName>
</protein>
<evidence type="ECO:0000313" key="1">
    <source>
        <dbReference type="EMBL" id="KAF8442228.1"/>
    </source>
</evidence>
<dbReference type="EMBL" id="WHUW01000009">
    <property type="protein sequence ID" value="KAF8442228.1"/>
    <property type="molecule type" value="Genomic_DNA"/>
</dbReference>
<proteinExistence type="predicted"/>
<reference evidence="1" key="1">
    <citation type="submission" date="2019-10" db="EMBL/GenBank/DDBJ databases">
        <authorList>
            <consortium name="DOE Joint Genome Institute"/>
            <person name="Kuo A."/>
            <person name="Miyauchi S."/>
            <person name="Kiss E."/>
            <person name="Drula E."/>
            <person name="Kohler A."/>
            <person name="Sanchez-Garcia M."/>
            <person name="Andreopoulos B."/>
            <person name="Barry K.W."/>
            <person name="Bonito G."/>
            <person name="Buee M."/>
            <person name="Carver A."/>
            <person name="Chen C."/>
            <person name="Cichocki N."/>
            <person name="Clum A."/>
            <person name="Culley D."/>
            <person name="Crous P.W."/>
            <person name="Fauchery L."/>
            <person name="Girlanda M."/>
            <person name="Hayes R."/>
            <person name="Keri Z."/>
            <person name="LaButti K."/>
            <person name="Lipzen A."/>
            <person name="Lombard V."/>
            <person name="Magnuson J."/>
            <person name="Maillard F."/>
            <person name="Morin E."/>
            <person name="Murat C."/>
            <person name="Nolan M."/>
            <person name="Ohm R."/>
            <person name="Pangilinan J."/>
            <person name="Pereira M."/>
            <person name="Perotto S."/>
            <person name="Peter M."/>
            <person name="Riley R."/>
            <person name="Sitrit Y."/>
            <person name="Stielow B."/>
            <person name="Szollosi G."/>
            <person name="Zifcakova L."/>
            <person name="Stursova M."/>
            <person name="Spatafora J.W."/>
            <person name="Tedersoo L."/>
            <person name="Vaario L.-M."/>
            <person name="Yamada A."/>
            <person name="Yan M."/>
            <person name="Wang P."/>
            <person name="Xu J."/>
            <person name="Bruns T."/>
            <person name="Baldrian P."/>
            <person name="Vilgalys R."/>
            <person name="Henrissat B."/>
            <person name="Grigoriev I.V."/>
            <person name="Hibbett D."/>
            <person name="Nagy L.G."/>
            <person name="Martin F.M."/>
        </authorList>
    </citation>
    <scope>NUCLEOTIDE SEQUENCE</scope>
    <source>
        <strain evidence="1">BED1</strain>
    </source>
</reference>
<accession>A0AAD4BXC5</accession>
<name>A0AAD4BXC5_BOLED</name>
<comment type="caution">
    <text evidence="1">The sequence shown here is derived from an EMBL/GenBank/DDBJ whole genome shotgun (WGS) entry which is preliminary data.</text>
</comment>
<keyword evidence="2" id="KW-1185">Reference proteome</keyword>
<organism evidence="1 2">
    <name type="scientific">Boletus edulis BED1</name>
    <dbReference type="NCBI Taxonomy" id="1328754"/>
    <lineage>
        <taxon>Eukaryota</taxon>
        <taxon>Fungi</taxon>
        <taxon>Dikarya</taxon>
        <taxon>Basidiomycota</taxon>
        <taxon>Agaricomycotina</taxon>
        <taxon>Agaricomycetes</taxon>
        <taxon>Agaricomycetidae</taxon>
        <taxon>Boletales</taxon>
        <taxon>Boletineae</taxon>
        <taxon>Boletaceae</taxon>
        <taxon>Boletoideae</taxon>
        <taxon>Boletus</taxon>
    </lineage>
</organism>